<dbReference type="Pfam" id="PF01569">
    <property type="entry name" value="PAP2"/>
    <property type="match status" value="1"/>
</dbReference>
<dbReference type="CDD" id="cd03385">
    <property type="entry name" value="PAP2_BcrC_like"/>
    <property type="match status" value="1"/>
</dbReference>
<accession>A0ABV2PJE9</accession>
<dbReference type="EMBL" id="JBEPSB010000008">
    <property type="protein sequence ID" value="MET4561077.1"/>
    <property type="molecule type" value="Genomic_DNA"/>
</dbReference>
<dbReference type="PANTHER" id="PTHR14969:SF13">
    <property type="entry name" value="AT30094P"/>
    <property type="match status" value="1"/>
</dbReference>
<evidence type="ECO:0000313" key="4">
    <source>
        <dbReference type="Proteomes" id="UP001549363"/>
    </source>
</evidence>
<feature type="transmembrane region" description="Helical" evidence="1">
    <location>
        <begin position="56"/>
        <end position="82"/>
    </location>
</feature>
<dbReference type="Gene3D" id="1.20.144.10">
    <property type="entry name" value="Phosphatidic acid phosphatase type 2/haloperoxidase"/>
    <property type="match status" value="1"/>
</dbReference>
<feature type="domain" description="Phosphatidic acid phosphatase type 2/haloperoxidase" evidence="2">
    <location>
        <begin position="57"/>
        <end position="166"/>
    </location>
</feature>
<dbReference type="InterPro" id="IPR000326">
    <property type="entry name" value="PAP2/HPO"/>
</dbReference>
<dbReference type="InterPro" id="IPR036938">
    <property type="entry name" value="PAP2/HPO_sf"/>
</dbReference>
<evidence type="ECO:0000259" key="2">
    <source>
        <dbReference type="SMART" id="SM00014"/>
    </source>
</evidence>
<keyword evidence="1" id="KW-0472">Membrane</keyword>
<keyword evidence="1" id="KW-0812">Transmembrane</keyword>
<organism evidence="3 4">
    <name type="scientific">Lysinibacillus parviboronicapiens</name>
    <dbReference type="NCBI Taxonomy" id="436516"/>
    <lineage>
        <taxon>Bacteria</taxon>
        <taxon>Bacillati</taxon>
        <taxon>Bacillota</taxon>
        <taxon>Bacilli</taxon>
        <taxon>Bacillales</taxon>
        <taxon>Bacillaceae</taxon>
        <taxon>Lysinibacillus</taxon>
    </lineage>
</organism>
<name>A0ABV2PJE9_9BACI</name>
<feature type="transmembrane region" description="Helical" evidence="1">
    <location>
        <begin position="126"/>
        <end position="145"/>
    </location>
</feature>
<dbReference type="PANTHER" id="PTHR14969">
    <property type="entry name" value="SPHINGOSINE-1-PHOSPHATE PHOSPHOHYDROLASE"/>
    <property type="match status" value="1"/>
</dbReference>
<keyword evidence="1" id="KW-1133">Transmembrane helix</keyword>
<feature type="transmembrane region" description="Helical" evidence="1">
    <location>
        <begin position="102"/>
        <end position="121"/>
    </location>
</feature>
<reference evidence="3 4" key="1">
    <citation type="submission" date="2024-06" db="EMBL/GenBank/DDBJ databases">
        <title>Sorghum-associated microbial communities from plants grown in Nebraska, USA.</title>
        <authorList>
            <person name="Schachtman D."/>
        </authorList>
    </citation>
    <scope>NUCLEOTIDE SEQUENCE [LARGE SCALE GENOMIC DNA]</scope>
    <source>
        <strain evidence="3 4">736</strain>
    </source>
</reference>
<evidence type="ECO:0000313" key="3">
    <source>
        <dbReference type="EMBL" id="MET4561077.1"/>
    </source>
</evidence>
<sequence length="201" mass="22905">MNISEINNQLFRTVNSLGKEYQHLNLPMIIIAEYTVFFLAIFVILLWFTKNKEHKIMLICGSIAFILAEIVGKLAGLLHFNHQPFAVLSNTNQLIEKAVDNSFPSDHTILFFSFCMTFWLFKKGTWFGWILLAILVGVSRIWVGVHYPLDVFVGAVIGITCASIIYFTVPKLTVLTTTITKYEAIEKVIIANFIKLKKTKI</sequence>
<dbReference type="InterPro" id="IPR033879">
    <property type="entry name" value="UPP_Pase"/>
</dbReference>
<gene>
    <name evidence="3" type="ORF">ABIA69_002222</name>
</gene>
<comment type="caution">
    <text evidence="3">The sequence shown here is derived from an EMBL/GenBank/DDBJ whole genome shotgun (WGS) entry which is preliminary data.</text>
</comment>
<keyword evidence="4" id="KW-1185">Reference proteome</keyword>
<feature type="transmembrane region" description="Helical" evidence="1">
    <location>
        <begin position="151"/>
        <end position="169"/>
    </location>
</feature>
<proteinExistence type="predicted"/>
<dbReference type="SMART" id="SM00014">
    <property type="entry name" value="acidPPc"/>
    <property type="match status" value="1"/>
</dbReference>
<protein>
    <submittedName>
        <fullName evidence="3">Undecaprenyl-diphosphatase</fullName>
        <ecNumber evidence="3">3.6.1.27</ecNumber>
    </submittedName>
</protein>
<keyword evidence="3" id="KW-0378">Hydrolase</keyword>
<dbReference type="GO" id="GO:0050380">
    <property type="term" value="F:undecaprenyl-diphosphatase activity"/>
    <property type="evidence" value="ECO:0007669"/>
    <property type="project" value="UniProtKB-EC"/>
</dbReference>
<dbReference type="Proteomes" id="UP001549363">
    <property type="component" value="Unassembled WGS sequence"/>
</dbReference>
<dbReference type="SUPFAM" id="SSF48317">
    <property type="entry name" value="Acid phosphatase/Vanadium-dependent haloperoxidase"/>
    <property type="match status" value="1"/>
</dbReference>
<evidence type="ECO:0000256" key="1">
    <source>
        <dbReference type="SAM" id="Phobius"/>
    </source>
</evidence>
<dbReference type="RefSeq" id="WP_107924881.1">
    <property type="nucleotide sequence ID" value="NZ_JBEPSB010000008.1"/>
</dbReference>
<dbReference type="EC" id="3.6.1.27" evidence="3"/>
<feature type="transmembrane region" description="Helical" evidence="1">
    <location>
        <begin position="26"/>
        <end position="49"/>
    </location>
</feature>